<keyword evidence="2" id="KW-0407">Ion channel</keyword>
<reference evidence="6 7" key="1">
    <citation type="journal article" date="2014" name="Agronomy (Basel)">
        <title>A Draft Genome Sequence for Ensete ventricosum, the Drought-Tolerant Tree Against Hunger.</title>
        <authorList>
            <person name="Harrison J."/>
            <person name="Moore K.A."/>
            <person name="Paszkiewicz K."/>
            <person name="Jones T."/>
            <person name="Grant M."/>
            <person name="Ambacheew D."/>
            <person name="Muzemil S."/>
            <person name="Studholme D.J."/>
        </authorList>
    </citation>
    <scope>NUCLEOTIDE SEQUENCE [LARGE SCALE GENOMIC DNA]</scope>
</reference>
<keyword evidence="1" id="KW-1071">Ligand-gated ion channel</keyword>
<feature type="transmembrane region" description="Helical" evidence="4">
    <location>
        <begin position="147"/>
        <end position="170"/>
    </location>
</feature>
<keyword evidence="1" id="KW-0406">Ion transport</keyword>
<dbReference type="InterPro" id="IPR018490">
    <property type="entry name" value="cNMP-bd_dom_sf"/>
</dbReference>
<dbReference type="SMART" id="SM00100">
    <property type="entry name" value="cNMP"/>
    <property type="match status" value="1"/>
</dbReference>
<evidence type="ECO:0000256" key="1">
    <source>
        <dbReference type="ARBA" id="ARBA00023286"/>
    </source>
</evidence>
<feature type="domain" description="Cyclic nucleotide-binding" evidence="5">
    <location>
        <begin position="308"/>
        <end position="387"/>
    </location>
</feature>
<keyword evidence="4" id="KW-0812">Transmembrane</keyword>
<organism evidence="6 7">
    <name type="scientific">Ensete ventricosum</name>
    <name type="common">Abyssinian banana</name>
    <name type="synonym">Musa ensete</name>
    <dbReference type="NCBI Taxonomy" id="4639"/>
    <lineage>
        <taxon>Eukaryota</taxon>
        <taxon>Viridiplantae</taxon>
        <taxon>Streptophyta</taxon>
        <taxon>Embryophyta</taxon>
        <taxon>Tracheophyta</taxon>
        <taxon>Spermatophyta</taxon>
        <taxon>Magnoliopsida</taxon>
        <taxon>Liliopsida</taxon>
        <taxon>Zingiberales</taxon>
        <taxon>Musaceae</taxon>
        <taxon>Ensete</taxon>
    </lineage>
</organism>
<dbReference type="PANTHER" id="PTHR45651:SF14">
    <property type="entry name" value="CYCLIC NUCLEOTIDE-GATED ION CHANNEL 4"/>
    <property type="match status" value="1"/>
</dbReference>
<dbReference type="SUPFAM" id="SSF81324">
    <property type="entry name" value="Voltage-gated potassium channels"/>
    <property type="match status" value="1"/>
</dbReference>
<feature type="transmembrane region" description="Helical" evidence="4">
    <location>
        <begin position="207"/>
        <end position="229"/>
    </location>
</feature>
<protein>
    <recommendedName>
        <fullName evidence="5">Cyclic nucleotide-binding domain-containing protein</fullName>
    </recommendedName>
</protein>
<dbReference type="Proteomes" id="UP000287651">
    <property type="component" value="Unassembled WGS sequence"/>
</dbReference>
<evidence type="ECO:0000259" key="5">
    <source>
        <dbReference type="PROSITE" id="PS50042"/>
    </source>
</evidence>
<feature type="transmembrane region" description="Helical" evidence="4">
    <location>
        <begin position="56"/>
        <end position="76"/>
    </location>
</feature>
<keyword evidence="1" id="KW-0813">Transport</keyword>
<feature type="transmembrane region" description="Helical" evidence="4">
    <location>
        <begin position="88"/>
        <end position="111"/>
    </location>
</feature>
<dbReference type="PROSITE" id="PS50042">
    <property type="entry name" value="CNMP_BINDING_3"/>
    <property type="match status" value="1"/>
</dbReference>
<dbReference type="AlphaFoldDB" id="A0A426XGX8"/>
<dbReference type="InterPro" id="IPR014710">
    <property type="entry name" value="RmlC-like_jellyroll"/>
</dbReference>
<keyword evidence="4" id="KW-0472">Membrane</keyword>
<feature type="compositionally biased region" description="Basic and acidic residues" evidence="3">
    <location>
        <begin position="1"/>
        <end position="12"/>
    </location>
</feature>
<sequence length="504" mass="57128">MSSEESTSRSHEETEEDGSQNKPSESTRACDSHRGRWLFGWALDPCTKWVREWNRIYLLACALGLMVDPLFFYTLSVSGALKCVFVDGWFAVTVTALRCMIDGMHVWNIWLQLKMAYGAKRSEGEEEGEKGGGGNFMPIYVKSKRGFFLDLFVVLPVMQIVTWVGAPALLRRGATTTVMTVFLITFLFEYLPKIYHSVCVLRRMQNFSGYVFGTIWWGIALNLMAYFVASHVGIPACDDVEEAGDAPADPERGVVDEEEELVAGDQAESAAVRAAEVGSDERSNAYEKFKRFGDGRELIEVESTQVPLFQHMDELVLENICDRLKSLIFPKGEVIAREGDPVRRMLFIVRGHLQSSQALRDGIRSCCMLGPGNFSGDELLSWCLRRPFVERLPPSSSTLVTLEATEAFGLEATDVKYVTQHFRYTFTNEKVKRSARYYSPGWRTWAAVAVQLAWRRYKHRKTLTSLSFIRPRRPLSRCSSLGEEKLRLYTALLTSPKPDQDNFL</sequence>
<evidence type="ECO:0000313" key="7">
    <source>
        <dbReference type="Proteomes" id="UP000287651"/>
    </source>
</evidence>
<dbReference type="GO" id="GO:0016020">
    <property type="term" value="C:membrane"/>
    <property type="evidence" value="ECO:0007669"/>
    <property type="project" value="UniProtKB-SubCell"/>
</dbReference>
<evidence type="ECO:0000256" key="2">
    <source>
        <dbReference type="ARBA" id="ARBA00023303"/>
    </source>
</evidence>
<feature type="transmembrane region" description="Helical" evidence="4">
    <location>
        <begin position="176"/>
        <end position="195"/>
    </location>
</feature>
<dbReference type="FunFam" id="2.60.120.10:FF:000063">
    <property type="entry name" value="cyclic nucleotide-gated ion channel 4"/>
    <property type="match status" value="1"/>
</dbReference>
<evidence type="ECO:0000256" key="4">
    <source>
        <dbReference type="SAM" id="Phobius"/>
    </source>
</evidence>
<dbReference type="InterPro" id="IPR000595">
    <property type="entry name" value="cNMP-bd_dom"/>
</dbReference>
<dbReference type="EMBL" id="AMZH03020956">
    <property type="protein sequence ID" value="RRT38703.1"/>
    <property type="molecule type" value="Genomic_DNA"/>
</dbReference>
<dbReference type="CDD" id="cd00038">
    <property type="entry name" value="CAP_ED"/>
    <property type="match status" value="1"/>
</dbReference>
<keyword evidence="4" id="KW-1133">Transmembrane helix</keyword>
<name>A0A426XGX8_ENSVE</name>
<feature type="region of interest" description="Disordered" evidence="3">
    <location>
        <begin position="1"/>
        <end position="30"/>
    </location>
</feature>
<dbReference type="PANTHER" id="PTHR45651">
    <property type="entry name" value="CYCLIC NUCLEOTIDE-GATED ION CHANNEL 15-RELATED-RELATED"/>
    <property type="match status" value="1"/>
</dbReference>
<dbReference type="Pfam" id="PF00027">
    <property type="entry name" value="cNMP_binding"/>
    <property type="match status" value="1"/>
</dbReference>
<dbReference type="SUPFAM" id="SSF51206">
    <property type="entry name" value="cAMP-binding domain-like"/>
    <property type="match status" value="1"/>
</dbReference>
<dbReference type="Gene3D" id="2.60.120.10">
    <property type="entry name" value="Jelly Rolls"/>
    <property type="match status" value="1"/>
</dbReference>
<dbReference type="GO" id="GO:0034220">
    <property type="term" value="P:monoatomic ion transmembrane transport"/>
    <property type="evidence" value="ECO:0007669"/>
    <property type="project" value="UniProtKB-KW"/>
</dbReference>
<proteinExistence type="predicted"/>
<evidence type="ECO:0000256" key="3">
    <source>
        <dbReference type="SAM" id="MobiDB-lite"/>
    </source>
</evidence>
<comment type="caution">
    <text evidence="6">The sequence shown here is derived from an EMBL/GenBank/DDBJ whole genome shotgun (WGS) entry which is preliminary data.</text>
</comment>
<gene>
    <name evidence="6" type="ORF">B296_00017372</name>
</gene>
<evidence type="ECO:0000313" key="6">
    <source>
        <dbReference type="EMBL" id="RRT38703.1"/>
    </source>
</evidence>
<accession>A0A426XGX8</accession>